<gene>
    <name evidence="1" type="ORF">ADIMK_0043</name>
</gene>
<organism evidence="1 2">
    <name type="scientific">Marinobacterium lacunae</name>
    <dbReference type="NCBI Taxonomy" id="1232683"/>
    <lineage>
        <taxon>Bacteria</taxon>
        <taxon>Pseudomonadati</taxon>
        <taxon>Pseudomonadota</taxon>
        <taxon>Gammaproteobacteria</taxon>
        <taxon>Oceanospirillales</taxon>
        <taxon>Oceanospirillaceae</taxon>
        <taxon>Marinobacterium</taxon>
    </lineage>
</organism>
<comment type="caution">
    <text evidence="1">The sequence shown here is derived from an EMBL/GenBank/DDBJ whole genome shotgun (WGS) entry which is preliminary data.</text>
</comment>
<dbReference type="OrthoDB" id="6117412at2"/>
<dbReference type="PATRIC" id="fig|1232683.4.peg.43"/>
<dbReference type="eggNOG" id="ENOG50310CJ">
    <property type="taxonomic scope" value="Bacteria"/>
</dbReference>
<evidence type="ECO:0000313" key="2">
    <source>
        <dbReference type="Proteomes" id="UP000028252"/>
    </source>
</evidence>
<reference evidence="1 2" key="1">
    <citation type="submission" date="2014-04" db="EMBL/GenBank/DDBJ databases">
        <title>Marinobacterium kochiensis sp. nov., isolated from sediment sample collected from Kochi backwaters in Kerala, India.</title>
        <authorList>
            <person name="Singh A."/>
            <person name="Pinnaka A.K."/>
        </authorList>
    </citation>
    <scope>NUCLEOTIDE SEQUENCE [LARGE SCALE GENOMIC DNA]</scope>
    <source>
        <strain evidence="1 2">AK27</strain>
    </source>
</reference>
<protein>
    <submittedName>
        <fullName evidence="1">Uncharacterized protein</fullName>
    </submittedName>
</protein>
<sequence length="253" mass="27796">MQKLAAILIAVIFAIAVYLFWAPSPSGPEEQTSPPIDSETVAAAKEHIASLTGDSAKEPIDVAAANNFVTAEQLIELPEQSAVDAEIVTETSSASSATSFGVDLGLIGTTSNLSEVDLPELNRVRLKELLNDPNRNPNDVFYIHAVDHYDRQGLWGIMQRGLTETFARGIRLGQQSRTLSAVIPEDADERLADKSSSFLGNILDRKVKDTLVYNYRQGLLGRDPDMIQPGQQLLIIRFSEEELISIYNHFANE</sequence>
<evidence type="ECO:0000313" key="1">
    <source>
        <dbReference type="EMBL" id="KEA65731.1"/>
    </source>
</evidence>
<dbReference type="RefSeq" id="WP_051692218.1">
    <property type="nucleotide sequence ID" value="NZ_JMQN01000004.1"/>
</dbReference>
<dbReference type="STRING" id="1232683.ADIMK_0043"/>
<dbReference type="AlphaFoldDB" id="A0A081G4M6"/>
<dbReference type="Proteomes" id="UP000028252">
    <property type="component" value="Unassembled WGS sequence"/>
</dbReference>
<keyword evidence="2" id="KW-1185">Reference proteome</keyword>
<proteinExistence type="predicted"/>
<dbReference type="EMBL" id="JMQN01000004">
    <property type="protein sequence ID" value="KEA65731.1"/>
    <property type="molecule type" value="Genomic_DNA"/>
</dbReference>
<name>A0A081G4M6_9GAMM</name>
<accession>A0A081G4M6</accession>